<evidence type="ECO:0000313" key="3">
    <source>
        <dbReference type="Proteomes" id="UP000280759"/>
    </source>
</evidence>
<dbReference type="EMBL" id="JAGQEX010000001">
    <property type="protein sequence ID" value="MDV5976089.1"/>
    <property type="molecule type" value="Genomic_DNA"/>
</dbReference>
<reference evidence="1" key="2">
    <citation type="submission" date="2021-04" db="EMBL/GenBank/DDBJ databases">
        <title>Draft genomes of 20 S. canis strains.</title>
        <authorList>
            <person name="Pagnossin D."/>
            <person name="Weir W."/>
            <person name="Smith A."/>
            <person name="Ure R."/>
            <person name="Oravcova K."/>
        </authorList>
    </citation>
    <scope>NUCLEOTIDE SEQUENCE</scope>
    <source>
        <strain evidence="1">284</strain>
    </source>
</reference>
<protein>
    <submittedName>
        <fullName evidence="2">Uncharacterized protein</fullName>
    </submittedName>
</protein>
<dbReference type="EMBL" id="UXEP01000004">
    <property type="protein sequence ID" value="VDC41918.1"/>
    <property type="molecule type" value="Genomic_DNA"/>
</dbReference>
<dbReference type="AlphaFoldDB" id="A0A2D4DQ86"/>
<name>A0A2D4DQ86_STRCB</name>
<gene>
    <name evidence="2" type="ORF">FMV2238Y02_03350</name>
    <name evidence="1" type="ORF">KB584_01095</name>
</gene>
<dbReference type="Proteomes" id="UP001186118">
    <property type="component" value="Unassembled WGS sequence"/>
</dbReference>
<proteinExistence type="predicted"/>
<keyword evidence="3" id="KW-1185">Reference proteome</keyword>
<sequence>MKQAETLTSLEQVLKQIKYSLDSYYSFCVKKGFVLKVIPVRENIEEVAYLLNMIESQKDTEMSIYYVDKLSKQLKEFVKKLNSWEVKPLFTSEQLSKLITYSTFLENNE</sequence>
<dbReference type="RefSeq" id="WP_099983024.1">
    <property type="nucleotide sequence ID" value="NZ_BEWZ01000010.1"/>
</dbReference>
<evidence type="ECO:0000313" key="2">
    <source>
        <dbReference type="EMBL" id="VDC41918.1"/>
    </source>
</evidence>
<dbReference type="Proteomes" id="UP000280759">
    <property type="component" value="Unassembled WGS sequence"/>
</dbReference>
<accession>A0A2D4DQ86</accession>
<reference evidence="2 3" key="1">
    <citation type="submission" date="2018-10" db="EMBL/GenBank/DDBJ databases">
        <authorList>
            <consortium name="Molecular Microbiology and Infection Unit (UMMI)"/>
            <person name="Machado M."/>
        </authorList>
    </citation>
    <scope>NUCLEOTIDE SEQUENCE [LARGE SCALE GENOMIC DNA]</scope>
    <source>
        <strain evidence="2">FMV2238.02</strain>
    </source>
</reference>
<evidence type="ECO:0000313" key="1">
    <source>
        <dbReference type="EMBL" id="MDV5976089.1"/>
    </source>
</evidence>
<organism evidence="2 3">
    <name type="scientific">Streptococcus canis</name>
    <dbReference type="NCBI Taxonomy" id="1329"/>
    <lineage>
        <taxon>Bacteria</taxon>
        <taxon>Bacillati</taxon>
        <taxon>Bacillota</taxon>
        <taxon>Bacilli</taxon>
        <taxon>Lactobacillales</taxon>
        <taxon>Streptococcaceae</taxon>
        <taxon>Streptococcus</taxon>
    </lineage>
</organism>